<protein>
    <submittedName>
        <fullName evidence="2">Uncharacterized protein</fullName>
    </submittedName>
</protein>
<evidence type="ECO:0000313" key="2">
    <source>
        <dbReference type="EMBL" id="KAJ8401087.1"/>
    </source>
</evidence>
<feature type="compositionally biased region" description="Basic and acidic residues" evidence="1">
    <location>
        <begin position="23"/>
        <end position="33"/>
    </location>
</feature>
<gene>
    <name evidence="2" type="ORF">AAFF_G00390440</name>
</gene>
<keyword evidence="3" id="KW-1185">Reference proteome</keyword>
<dbReference type="EMBL" id="JAINUG010000073">
    <property type="protein sequence ID" value="KAJ8401087.1"/>
    <property type="molecule type" value="Genomic_DNA"/>
</dbReference>
<sequence length="87" mass="9061">MPSTLPGDPGVVAVKAGVGEGGELRGIDRDAGRGHRTLLPGSQPRVTVSALRPASERAACQESNAAPRTDFVASINHRHRAETNVLP</sequence>
<proteinExistence type="predicted"/>
<organism evidence="2 3">
    <name type="scientific">Aldrovandia affinis</name>
    <dbReference type="NCBI Taxonomy" id="143900"/>
    <lineage>
        <taxon>Eukaryota</taxon>
        <taxon>Metazoa</taxon>
        <taxon>Chordata</taxon>
        <taxon>Craniata</taxon>
        <taxon>Vertebrata</taxon>
        <taxon>Euteleostomi</taxon>
        <taxon>Actinopterygii</taxon>
        <taxon>Neopterygii</taxon>
        <taxon>Teleostei</taxon>
        <taxon>Notacanthiformes</taxon>
        <taxon>Halosauridae</taxon>
        <taxon>Aldrovandia</taxon>
    </lineage>
</organism>
<dbReference type="AlphaFoldDB" id="A0AAD7SEF5"/>
<feature type="region of interest" description="Disordered" evidence="1">
    <location>
        <begin position="23"/>
        <end position="47"/>
    </location>
</feature>
<comment type="caution">
    <text evidence="2">The sequence shown here is derived from an EMBL/GenBank/DDBJ whole genome shotgun (WGS) entry which is preliminary data.</text>
</comment>
<evidence type="ECO:0000313" key="3">
    <source>
        <dbReference type="Proteomes" id="UP001221898"/>
    </source>
</evidence>
<evidence type="ECO:0000256" key="1">
    <source>
        <dbReference type="SAM" id="MobiDB-lite"/>
    </source>
</evidence>
<reference evidence="2" key="1">
    <citation type="journal article" date="2023" name="Science">
        <title>Genome structures resolve the early diversification of teleost fishes.</title>
        <authorList>
            <person name="Parey E."/>
            <person name="Louis A."/>
            <person name="Montfort J."/>
            <person name="Bouchez O."/>
            <person name="Roques C."/>
            <person name="Iampietro C."/>
            <person name="Lluch J."/>
            <person name="Castinel A."/>
            <person name="Donnadieu C."/>
            <person name="Desvignes T."/>
            <person name="Floi Bucao C."/>
            <person name="Jouanno E."/>
            <person name="Wen M."/>
            <person name="Mejri S."/>
            <person name="Dirks R."/>
            <person name="Jansen H."/>
            <person name="Henkel C."/>
            <person name="Chen W.J."/>
            <person name="Zahm M."/>
            <person name="Cabau C."/>
            <person name="Klopp C."/>
            <person name="Thompson A.W."/>
            <person name="Robinson-Rechavi M."/>
            <person name="Braasch I."/>
            <person name="Lecointre G."/>
            <person name="Bobe J."/>
            <person name="Postlethwait J.H."/>
            <person name="Berthelot C."/>
            <person name="Roest Crollius H."/>
            <person name="Guiguen Y."/>
        </authorList>
    </citation>
    <scope>NUCLEOTIDE SEQUENCE</scope>
    <source>
        <strain evidence="2">NC1722</strain>
    </source>
</reference>
<name>A0AAD7SEF5_9TELE</name>
<accession>A0AAD7SEF5</accession>
<dbReference type="Proteomes" id="UP001221898">
    <property type="component" value="Unassembled WGS sequence"/>
</dbReference>